<dbReference type="Gene3D" id="3.40.50.10810">
    <property type="entry name" value="Tandem AAA-ATPase domain"/>
    <property type="match status" value="1"/>
</dbReference>
<dbReference type="GO" id="GO:0008270">
    <property type="term" value="F:zinc ion binding"/>
    <property type="evidence" value="ECO:0007669"/>
    <property type="project" value="UniProtKB-KW"/>
</dbReference>
<evidence type="ECO:0000313" key="8">
    <source>
        <dbReference type="Proteomes" id="UP000199639"/>
    </source>
</evidence>
<dbReference type="PROSITE" id="PS51192">
    <property type="entry name" value="HELICASE_ATP_BIND_1"/>
    <property type="match status" value="1"/>
</dbReference>
<evidence type="ECO:0000313" key="6">
    <source>
        <dbReference type="EMBL" id="SDM49965.1"/>
    </source>
</evidence>
<evidence type="ECO:0000259" key="5">
    <source>
        <dbReference type="PROSITE" id="PS51194"/>
    </source>
</evidence>
<dbReference type="EMBL" id="SOFD01000024">
    <property type="protein sequence ID" value="TFB77576.1"/>
    <property type="molecule type" value="Genomic_DNA"/>
</dbReference>
<dbReference type="Pfam" id="PF00271">
    <property type="entry name" value="Helicase_C"/>
    <property type="match status" value="1"/>
</dbReference>
<evidence type="ECO:0000256" key="1">
    <source>
        <dbReference type="ARBA" id="ARBA00022801"/>
    </source>
</evidence>
<dbReference type="SMART" id="SM00490">
    <property type="entry name" value="HELICc"/>
    <property type="match status" value="1"/>
</dbReference>
<dbReference type="Proteomes" id="UP000298252">
    <property type="component" value="Unassembled WGS sequence"/>
</dbReference>
<dbReference type="PROSITE" id="PS51194">
    <property type="entry name" value="HELICASE_CTER"/>
    <property type="match status" value="1"/>
</dbReference>
<keyword evidence="6" id="KW-0067">ATP-binding</keyword>
<evidence type="ECO:0000259" key="4">
    <source>
        <dbReference type="PROSITE" id="PS51192"/>
    </source>
</evidence>
<dbReference type="PROSITE" id="PS50966">
    <property type="entry name" value="ZF_SWIM"/>
    <property type="match status" value="1"/>
</dbReference>
<dbReference type="Pfam" id="PF04434">
    <property type="entry name" value="SWIM"/>
    <property type="match status" value="1"/>
</dbReference>
<evidence type="ECO:0000313" key="7">
    <source>
        <dbReference type="EMBL" id="TFB77576.1"/>
    </source>
</evidence>
<dbReference type="InterPro" id="IPR027417">
    <property type="entry name" value="P-loop_NTPase"/>
</dbReference>
<dbReference type="AlphaFoldDB" id="A0A4R8V4G1"/>
<dbReference type="Gene3D" id="3.40.50.300">
    <property type="entry name" value="P-loop containing nucleotide triphosphate hydrolases"/>
    <property type="match status" value="1"/>
</dbReference>
<feature type="domain" description="Helicase ATP-binding" evidence="4">
    <location>
        <begin position="723"/>
        <end position="891"/>
    </location>
</feature>
<dbReference type="InterPro" id="IPR049730">
    <property type="entry name" value="SNF2/RAD54-like_C"/>
</dbReference>
<gene>
    <name evidence="7" type="ORF">E3O21_07785</name>
    <name evidence="6" type="ORF">SAMN05216368_101149</name>
</gene>
<evidence type="ECO:0000259" key="3">
    <source>
        <dbReference type="PROSITE" id="PS50966"/>
    </source>
</evidence>
<sequence>MAHSLSTHEIARIVGSQSFSRGERYARNGHVTEQSWAASGTHLTGRVSGTSPQPYTVLVSFTLNAAGQAVRASGTCTCPMGSNCKHVAALLLASRSTPAELNAERTASNVRAIGDRRTPVFESTFVPAAYQPPAPAPVVPIRPPVPAWRAALAPLAKPTGEASISTALALQFDLLDPAYSPNRRPGPRRLGARPMVMGKKGKWIRGNLTWDNLSWTPGTYNRGHRKILNALYALSATGQRYYSYTDHWLYLDNFENKALWDLLHEARLSGLPMVCATDAQNPVLLSPTPAALEIDIRRDDEGLLLTPLLVLNEQLHRGAEFGFIGDPAHGAYTFMSPADPLATGKQLTLAPLNAQVSSEIRALAVTGGFDIPADDEAAFLTDYYPFLQQKLSLTSHDASFELPKTARPQLALTITHQTDARITLAWEWQYVAPTDTAKPAAATTAATGGLGGATATGPAEASSFVAAADHADTTTAAVAIEAVLYRHPLRPTPGDTRFRDATRESDILHEVERTIASFVALWQPATPISQARLLEHSELRGAVMISFLGETVPKLEAAGIVVQVSADAPSYREADEAPVISLATSESTDTRDWFDLAVTVTIEGEDIPFDDLFRALATDQDLMILDSGTYFSLDRPELQQLRRLIEEARGLQESNAGTLGLSRFQADLWDELQLLGVVAEQAATWRSAVEGLSEAAPIAERPLPPAVHATLRAYQQTGFDWLSFLYDHQLGGVLADDMGLGKTLQAIALIAHARDTQRASEGTARKPFLVVAPTSVVSNWAAECARFAPDLATVAITQTAGKRGSSLQDEMGQADVVITSYTLFRLDFEEYNAQDWAGLLLDEAQFVKNHQSKAHVCARRLRTPFKLAITGTPMENNLMELWSLLSITAPGLFPSPSRFADYYRKPIETDADADRLAQLRRRIRPFMLRRTKAEVASDLPEKQEQVLELDLHPRHRKVYDMHLARERQKVLGLIEDMNANRFEIFRSLTMLRQLSLDASLYDAKYDAIPSTKLDALLELLEDTVAEGHRTLIFSQFTQYLGKARDRLDAAGISYSYLDGKTRNRAKAISDFKEGTSSVFLISLKAGGFGLNLTEADYVILLDPWWNPATEAQAVDRVHRIGQTKNVMVYRLVSKDTIEEKVMALKATKARLFESVMTDGAPAGTALTAADIRELLA</sequence>
<dbReference type="InterPro" id="IPR038718">
    <property type="entry name" value="SNF2-like_sf"/>
</dbReference>
<dbReference type="SUPFAM" id="SSF52540">
    <property type="entry name" value="P-loop containing nucleoside triphosphate hydrolases"/>
    <property type="match status" value="2"/>
</dbReference>
<keyword evidence="2" id="KW-0863">Zinc-finger</keyword>
<reference evidence="6 8" key="1">
    <citation type="submission" date="2016-10" db="EMBL/GenBank/DDBJ databases">
        <authorList>
            <person name="Varghese N."/>
            <person name="Submissions S."/>
        </authorList>
    </citation>
    <scope>NUCLEOTIDE SEQUENCE [LARGE SCALE GENOMIC DNA]</scope>
    <source>
        <strain evidence="6 8">CGMCC 1.11215</strain>
    </source>
</reference>
<keyword evidence="2" id="KW-0862">Zinc</keyword>
<keyword evidence="2" id="KW-0479">Metal-binding</keyword>
<dbReference type="InterPro" id="IPR014001">
    <property type="entry name" value="Helicase_ATP-bd"/>
</dbReference>
<feature type="domain" description="SWIM-type" evidence="3">
    <location>
        <begin position="61"/>
        <end position="95"/>
    </location>
</feature>
<dbReference type="EMBL" id="FNIB01000001">
    <property type="protein sequence ID" value="SDM49965.1"/>
    <property type="molecule type" value="Genomic_DNA"/>
</dbReference>
<dbReference type="RefSeq" id="WP_134505223.1">
    <property type="nucleotide sequence ID" value="NZ_FNIB01000001.1"/>
</dbReference>
<proteinExistence type="predicted"/>
<keyword evidence="9" id="KW-1185">Reference proteome</keyword>
<dbReference type="CDD" id="cd18793">
    <property type="entry name" value="SF2_C_SNF"/>
    <property type="match status" value="1"/>
</dbReference>
<dbReference type="STRING" id="1424659.SAMN05216368_101149"/>
<dbReference type="GO" id="GO:0016787">
    <property type="term" value="F:hydrolase activity"/>
    <property type="evidence" value="ECO:0007669"/>
    <property type="project" value="UniProtKB-KW"/>
</dbReference>
<dbReference type="PANTHER" id="PTHR10799">
    <property type="entry name" value="SNF2/RAD54 HELICASE FAMILY"/>
    <property type="match status" value="1"/>
</dbReference>
<feature type="domain" description="Helicase C-terminal" evidence="5">
    <location>
        <begin position="1012"/>
        <end position="1172"/>
    </location>
</feature>
<keyword evidence="6" id="KW-0347">Helicase</keyword>
<dbReference type="SMART" id="SM00487">
    <property type="entry name" value="DEXDc"/>
    <property type="match status" value="1"/>
</dbReference>
<keyword evidence="1" id="KW-0378">Hydrolase</keyword>
<dbReference type="Pfam" id="PF00176">
    <property type="entry name" value="SNF2-rel_dom"/>
    <property type="match status" value="1"/>
</dbReference>
<evidence type="ECO:0000313" key="9">
    <source>
        <dbReference type="Proteomes" id="UP000298252"/>
    </source>
</evidence>
<dbReference type="Proteomes" id="UP000199639">
    <property type="component" value="Unassembled WGS sequence"/>
</dbReference>
<evidence type="ECO:0000256" key="2">
    <source>
        <dbReference type="PROSITE-ProRule" id="PRU00325"/>
    </source>
</evidence>
<dbReference type="GO" id="GO:0005524">
    <property type="term" value="F:ATP binding"/>
    <property type="evidence" value="ECO:0007669"/>
    <property type="project" value="InterPro"/>
</dbReference>
<keyword evidence="6" id="KW-0547">Nucleotide-binding</keyword>
<protein>
    <submittedName>
        <fullName evidence="6 7">Helicase</fullName>
    </submittedName>
</protein>
<name>A0A4R8V4G1_9MICO</name>
<organism evidence="6 8">
    <name type="scientific">Cryobacterium flavum</name>
    <dbReference type="NCBI Taxonomy" id="1424659"/>
    <lineage>
        <taxon>Bacteria</taxon>
        <taxon>Bacillati</taxon>
        <taxon>Actinomycetota</taxon>
        <taxon>Actinomycetes</taxon>
        <taxon>Micrococcales</taxon>
        <taxon>Microbacteriaceae</taxon>
        <taxon>Cryobacterium</taxon>
    </lineage>
</organism>
<dbReference type="InterPro" id="IPR007527">
    <property type="entry name" value="Znf_SWIM"/>
</dbReference>
<dbReference type="CDD" id="cd18012">
    <property type="entry name" value="DEXQc_arch_SWI2_SNF2"/>
    <property type="match status" value="1"/>
</dbReference>
<dbReference type="GO" id="GO:0004386">
    <property type="term" value="F:helicase activity"/>
    <property type="evidence" value="ECO:0007669"/>
    <property type="project" value="UniProtKB-KW"/>
</dbReference>
<reference evidence="7 9" key="2">
    <citation type="submission" date="2019-03" db="EMBL/GenBank/DDBJ databases">
        <title>Genomics of glacier-inhabiting Cryobacterium strains.</title>
        <authorList>
            <person name="Liu Q."/>
            <person name="Xin Y.-H."/>
        </authorList>
    </citation>
    <scope>NUCLEOTIDE SEQUENCE [LARGE SCALE GENOMIC DNA]</scope>
    <source>
        <strain evidence="7 9">Hh8</strain>
    </source>
</reference>
<dbReference type="InterPro" id="IPR001650">
    <property type="entry name" value="Helicase_C-like"/>
</dbReference>
<accession>A0A4R8V4G1</accession>
<dbReference type="InterPro" id="IPR000330">
    <property type="entry name" value="SNF2_N"/>
</dbReference>